<organism evidence="6 7">
    <name type="scientific">Anguilla anguilla</name>
    <name type="common">European freshwater eel</name>
    <name type="synonym">Muraena anguilla</name>
    <dbReference type="NCBI Taxonomy" id="7936"/>
    <lineage>
        <taxon>Eukaryota</taxon>
        <taxon>Metazoa</taxon>
        <taxon>Chordata</taxon>
        <taxon>Craniata</taxon>
        <taxon>Vertebrata</taxon>
        <taxon>Euteleostomi</taxon>
        <taxon>Actinopterygii</taxon>
        <taxon>Neopterygii</taxon>
        <taxon>Teleostei</taxon>
        <taxon>Anguilliformes</taxon>
        <taxon>Anguillidae</taxon>
        <taxon>Anguilla</taxon>
    </lineage>
</organism>
<protein>
    <recommendedName>
        <fullName evidence="5">RRM domain-containing protein</fullName>
    </recommendedName>
</protein>
<dbReference type="InterPro" id="IPR000504">
    <property type="entry name" value="RRM_dom"/>
</dbReference>
<feature type="compositionally biased region" description="Low complexity" evidence="4">
    <location>
        <begin position="162"/>
        <end position="175"/>
    </location>
</feature>
<accession>A0A9D3MWU5</accession>
<feature type="compositionally biased region" description="Basic and acidic residues" evidence="4">
    <location>
        <begin position="142"/>
        <end position="156"/>
    </location>
</feature>
<dbReference type="PANTHER" id="PTHR13976">
    <property type="entry name" value="HETEROGENEOUS NUCLEAR RIBONUCLEOPROTEIN-RELATED"/>
    <property type="match status" value="1"/>
</dbReference>
<dbReference type="InterPro" id="IPR012677">
    <property type="entry name" value="Nucleotide-bd_a/b_plait_sf"/>
</dbReference>
<dbReference type="EMBL" id="JAFIRN010000001">
    <property type="protein sequence ID" value="KAG5856744.1"/>
    <property type="molecule type" value="Genomic_DNA"/>
</dbReference>
<sequence length="451" mass="51904">MGPPIFAENLVVEVRRTDHLEMDGITGPEDMRVHQTRKTLASGNDGFYLHLQGLPFSISREDVRVFFFKGLLVDDIILMKNRRGQNNGMGIVRFGTLHDAYEGLKRDREYIGTRFIEINSCSEKQWVEAGGSVGPHTGNAAEFHRESPPSYVEKRYPQQRTRSVSPVRYRSRSSSPSENEYCVLMENLSYSVDKRGIKSFFHPVELKEDQILHLHDKYGKRTRAAFVLFRSLKDYCAGLTRHKEALASRTIYVSPISKEKMVAMLDSPEQKMEKSREKPSTSLDRAQRSQRPKYESERVCIYVRNLPFDVRKVEIMDFFQGYRLSEDMVHLLRDEKGAGLGEALVTFHSEEEAQRAESLHGQMFLGSEVMLKCISRMQMQEFGVTEHPRKSAEHPLRMRSPEGYSTRHREASNFPLGEEYPDIGIPSDVHMPLRNLPVRSHGSSIPQEWDS</sequence>
<feature type="region of interest" description="Disordered" evidence="4">
    <location>
        <begin position="137"/>
        <end position="175"/>
    </location>
</feature>
<feature type="domain" description="RRM" evidence="5">
    <location>
        <begin position="47"/>
        <end position="123"/>
    </location>
</feature>
<evidence type="ECO:0000313" key="7">
    <source>
        <dbReference type="Proteomes" id="UP001044222"/>
    </source>
</evidence>
<comment type="caution">
    <text evidence="6">The sequence shown here is derived from an EMBL/GenBank/DDBJ whole genome shotgun (WGS) entry which is preliminary data.</text>
</comment>
<dbReference type="PROSITE" id="PS50102">
    <property type="entry name" value="RRM"/>
    <property type="match status" value="2"/>
</dbReference>
<evidence type="ECO:0000313" key="6">
    <source>
        <dbReference type="EMBL" id="KAG5856744.1"/>
    </source>
</evidence>
<evidence type="ECO:0000256" key="3">
    <source>
        <dbReference type="PROSITE-ProRule" id="PRU00176"/>
    </source>
</evidence>
<dbReference type="AlphaFoldDB" id="A0A9D3MWU5"/>
<evidence type="ECO:0000256" key="2">
    <source>
        <dbReference type="ARBA" id="ARBA00022884"/>
    </source>
</evidence>
<feature type="domain" description="RRM" evidence="5">
    <location>
        <begin position="299"/>
        <end position="376"/>
    </location>
</feature>
<dbReference type="InterPro" id="IPR047188">
    <property type="entry name" value="RRM4_RBM12B"/>
</dbReference>
<keyword evidence="1" id="KW-0677">Repeat</keyword>
<dbReference type="Gene3D" id="3.30.70.330">
    <property type="match status" value="3"/>
</dbReference>
<dbReference type="SMART" id="SM00360">
    <property type="entry name" value="RRM"/>
    <property type="match status" value="3"/>
</dbReference>
<keyword evidence="2 3" id="KW-0694">RNA-binding</keyword>
<dbReference type="Pfam" id="PF00076">
    <property type="entry name" value="RRM_1"/>
    <property type="match status" value="1"/>
</dbReference>
<dbReference type="InterPro" id="IPR035979">
    <property type="entry name" value="RBD_domain_sf"/>
</dbReference>
<dbReference type="CDD" id="cd12748">
    <property type="entry name" value="RRM4_RBM12B"/>
    <property type="match status" value="1"/>
</dbReference>
<feature type="region of interest" description="Disordered" evidence="4">
    <location>
        <begin position="266"/>
        <end position="291"/>
    </location>
</feature>
<gene>
    <name evidence="6" type="ORF">ANANG_G00011130</name>
</gene>
<dbReference type="SUPFAM" id="SSF54928">
    <property type="entry name" value="RNA-binding domain, RBD"/>
    <property type="match status" value="2"/>
</dbReference>
<feature type="compositionally biased region" description="Basic and acidic residues" evidence="4">
    <location>
        <begin position="268"/>
        <end position="279"/>
    </location>
</feature>
<dbReference type="GO" id="GO:0003723">
    <property type="term" value="F:RNA binding"/>
    <property type="evidence" value="ECO:0007669"/>
    <property type="project" value="UniProtKB-UniRule"/>
</dbReference>
<dbReference type="Proteomes" id="UP001044222">
    <property type="component" value="Unassembled WGS sequence"/>
</dbReference>
<keyword evidence="7" id="KW-1185">Reference proteome</keyword>
<proteinExistence type="predicted"/>
<evidence type="ECO:0000259" key="5">
    <source>
        <dbReference type="PROSITE" id="PS50102"/>
    </source>
</evidence>
<feature type="region of interest" description="Disordered" evidence="4">
    <location>
        <begin position="385"/>
        <end position="409"/>
    </location>
</feature>
<dbReference type="InterPro" id="IPR050666">
    <property type="entry name" value="ESRP"/>
</dbReference>
<name>A0A9D3MWU5_ANGAN</name>
<evidence type="ECO:0000256" key="1">
    <source>
        <dbReference type="ARBA" id="ARBA00022737"/>
    </source>
</evidence>
<evidence type="ECO:0000256" key="4">
    <source>
        <dbReference type="SAM" id="MobiDB-lite"/>
    </source>
</evidence>
<reference evidence="6" key="1">
    <citation type="submission" date="2021-01" db="EMBL/GenBank/DDBJ databases">
        <title>A chromosome-scale assembly of European eel, Anguilla anguilla.</title>
        <authorList>
            <person name="Henkel C."/>
            <person name="Jong-Raadsen S.A."/>
            <person name="Dufour S."/>
            <person name="Weltzien F.-A."/>
            <person name="Palstra A.P."/>
            <person name="Pelster B."/>
            <person name="Spaink H.P."/>
            <person name="Van Den Thillart G.E."/>
            <person name="Jansen H."/>
            <person name="Zahm M."/>
            <person name="Klopp C."/>
            <person name="Cedric C."/>
            <person name="Louis A."/>
            <person name="Berthelot C."/>
            <person name="Parey E."/>
            <person name="Roest Crollius H."/>
            <person name="Montfort J."/>
            <person name="Robinson-Rechavi M."/>
            <person name="Bucao C."/>
            <person name="Bouchez O."/>
            <person name="Gislard M."/>
            <person name="Lluch J."/>
            <person name="Milhes M."/>
            <person name="Lampietro C."/>
            <person name="Lopez Roques C."/>
            <person name="Donnadieu C."/>
            <person name="Braasch I."/>
            <person name="Desvignes T."/>
            <person name="Postlethwait J."/>
            <person name="Bobe J."/>
            <person name="Guiguen Y."/>
            <person name="Dirks R."/>
        </authorList>
    </citation>
    <scope>NUCLEOTIDE SEQUENCE</scope>
    <source>
        <strain evidence="6">Tag_6206</strain>
        <tissue evidence="6">Liver</tissue>
    </source>
</reference>